<evidence type="ECO:0000313" key="1">
    <source>
        <dbReference type="EMBL" id="KAG9219863.1"/>
    </source>
</evidence>
<reference evidence="1 2" key="1">
    <citation type="journal article" date="2021" name="Appl. Environ. Microbiol.">
        <title>Genetic linkage and physical mapping for an oyster mushroom Pleurotus cornucopiae and QTL analysis for the trait cap color.</title>
        <authorList>
            <person name="Zhang Y."/>
            <person name="Gao W."/>
            <person name="Sonnenberg A."/>
            <person name="Chen Q."/>
            <person name="Zhang J."/>
            <person name="Huang C."/>
        </authorList>
    </citation>
    <scope>NUCLEOTIDE SEQUENCE [LARGE SCALE GENOMIC DNA]</scope>
    <source>
        <strain evidence="1">CCMSSC00406</strain>
    </source>
</reference>
<keyword evidence="2" id="KW-1185">Reference proteome</keyword>
<proteinExistence type="predicted"/>
<organism evidence="1 2">
    <name type="scientific">Pleurotus cornucopiae</name>
    <name type="common">Cornucopia mushroom</name>
    <dbReference type="NCBI Taxonomy" id="5321"/>
    <lineage>
        <taxon>Eukaryota</taxon>
        <taxon>Fungi</taxon>
        <taxon>Dikarya</taxon>
        <taxon>Basidiomycota</taxon>
        <taxon>Agaricomycotina</taxon>
        <taxon>Agaricomycetes</taxon>
        <taxon>Agaricomycetidae</taxon>
        <taxon>Agaricales</taxon>
        <taxon>Pleurotineae</taxon>
        <taxon>Pleurotaceae</taxon>
        <taxon>Pleurotus</taxon>
    </lineage>
</organism>
<name>A0ACB7INS6_PLECO</name>
<comment type="caution">
    <text evidence="1">The sequence shown here is derived from an EMBL/GenBank/DDBJ whole genome shotgun (WGS) entry which is preliminary data.</text>
</comment>
<dbReference type="Proteomes" id="UP000824881">
    <property type="component" value="Unassembled WGS sequence"/>
</dbReference>
<sequence length="480" mass="53466">MAPARQKPLPPPEIVFLIIQDATSLDLHSLAMTCRHFHQICLPIYLLQHDIDISSDSLWLQPSSFGAPLRSMSLSWLFLGAEFKTVTCYFPDWNVLHTSPMEDMRIFKQFLLKLRCVSRLQLVFRFIFTPELSSPSVINHLKWQTALSDLLSVAGTRSSSLSVRWDGQRDVHTGYNTAVRSPLLRLYLRSSKRLVTVESLDVSAPPSFSQFSLSNLLTAPTVTSLVLSNYSEWTSGALQAIGLPNLRHFDVQGHKSHPIIPLHAFLLRHPQLLSLTIDLCLRPSPKEEALSTKDMLPSLTTLAGDVASVLWLLNSDQALPNLTSITLSSRFIEDKFDRGTHFHHAVWVKLASRQKTKLISLTIRDAQIITRLLGVEESGCVLDAPLPSIESLTLESGSLDWLTPFNVGSPPDTIRVAAMRALPGWLAKLFPNLKNLNIEHLKLPTTGALKDELLVAMKNVCPGVILSDTVGQERLSSSIR</sequence>
<accession>A0ACB7INS6</accession>
<dbReference type="EMBL" id="WQMT02000008">
    <property type="protein sequence ID" value="KAG9219863.1"/>
    <property type="molecule type" value="Genomic_DNA"/>
</dbReference>
<gene>
    <name evidence="1" type="ORF">CCMSSC00406_0009610</name>
</gene>
<protein>
    <submittedName>
        <fullName evidence="1">Uncharacterized protein</fullName>
    </submittedName>
</protein>
<evidence type="ECO:0000313" key="2">
    <source>
        <dbReference type="Proteomes" id="UP000824881"/>
    </source>
</evidence>